<gene>
    <name evidence="11" type="ORF">JOD01_002863</name>
</gene>
<evidence type="ECO:0000256" key="7">
    <source>
        <dbReference type="SAM" id="Phobius"/>
    </source>
</evidence>
<dbReference type="SMART" id="SM00283">
    <property type="entry name" value="MA"/>
    <property type="match status" value="1"/>
</dbReference>
<evidence type="ECO:0000256" key="5">
    <source>
        <dbReference type="ARBA" id="ARBA00029447"/>
    </source>
</evidence>
<dbReference type="PROSITE" id="PS50885">
    <property type="entry name" value="HAMP"/>
    <property type="match status" value="1"/>
</dbReference>
<dbReference type="SUPFAM" id="SSF58104">
    <property type="entry name" value="Methyl-accepting chemotaxis protein (MCP) signaling domain"/>
    <property type="match status" value="1"/>
</dbReference>
<dbReference type="Proteomes" id="UP000717624">
    <property type="component" value="Unassembled WGS sequence"/>
</dbReference>
<comment type="subcellular location">
    <subcellularLocation>
        <location evidence="1">Cell membrane</location>
    </subcellularLocation>
</comment>
<dbReference type="PANTHER" id="PTHR32089:SF112">
    <property type="entry name" value="LYSOZYME-LIKE PROTEIN-RELATED"/>
    <property type="match status" value="1"/>
</dbReference>
<feature type="transmembrane region" description="Helical" evidence="7">
    <location>
        <begin position="190"/>
        <end position="210"/>
    </location>
</feature>
<keyword evidence="4 6" id="KW-0807">Transducer</keyword>
<dbReference type="EMBL" id="JAFBEB010000010">
    <property type="protein sequence ID" value="MBM7591236.1"/>
    <property type="molecule type" value="Genomic_DNA"/>
</dbReference>
<dbReference type="Pfam" id="PF00672">
    <property type="entry name" value="HAMP"/>
    <property type="match status" value="1"/>
</dbReference>
<dbReference type="CDD" id="cd06225">
    <property type="entry name" value="HAMP"/>
    <property type="match status" value="1"/>
</dbReference>
<dbReference type="Pfam" id="PF00015">
    <property type="entry name" value="MCPsignal"/>
    <property type="match status" value="1"/>
</dbReference>
<dbReference type="InterPro" id="IPR024478">
    <property type="entry name" value="HlyB_4HB_MCP"/>
</dbReference>
<feature type="signal peptide" evidence="8">
    <location>
        <begin position="1"/>
        <end position="26"/>
    </location>
</feature>
<comment type="similarity">
    <text evidence="5">Belongs to the methyl-accepting chemotaxis (MCP) protein family.</text>
</comment>
<sequence length="566" mass="61815">MKWTIRKKIMTAFLGLTAVLFFTNSAGINNLFNANTQLNEVAYRWMPNVINLEKLSTDVVDSQRMLMAYATQIDPTHQEEIETAIQESVAKTSEDWNRYASLMTTDEEKQLYKQFSANWKTYQQSVDETIAAVKANQPEQLQAAMSSSHTAFEQARPILEKLIEINEKNAEAAKEAAVQTSENGQKMAPIFAFIGLLAAIILGYLLSGYLTRPIVKVAKRVELVAAGDFTLEPLEIRSKDEIGLLTKDFNQMTAHLREMIQQVANRAQDVTATSEELTASSSQTAYATGEISKSVQEVADGAEYQMESVNGSNQAMKKILKSMHDISVSMGQVADSSQLATEKATSGNEVITKVRNQMTALSTHSTETEEVVNALGEKSQAIFGIVEAINGIAEQTNLLALNAAIEAARAGEHGKGFSVVADEVRKLAEQSQRETTRIQTIIDGIRQDIDRAVHSTQEGKGFIAEGLAITDMAGIAFREILSAIQHLNGQAAEVAATIEHAHASTEEMGASMERVVSISKQAKNNTLTIVSSVEEQTASMAEVAKAADNLSAMAEQLYALIHRFKV</sequence>
<dbReference type="Gene3D" id="6.10.340.10">
    <property type="match status" value="1"/>
</dbReference>
<dbReference type="Gene3D" id="1.10.287.950">
    <property type="entry name" value="Methyl-accepting chemotaxis protein"/>
    <property type="match status" value="1"/>
</dbReference>
<keyword evidence="12" id="KW-1185">Reference proteome</keyword>
<evidence type="ECO:0000313" key="12">
    <source>
        <dbReference type="Proteomes" id="UP000717624"/>
    </source>
</evidence>
<dbReference type="InterPro" id="IPR004089">
    <property type="entry name" value="MCPsignal_dom"/>
</dbReference>
<evidence type="ECO:0000256" key="8">
    <source>
        <dbReference type="SAM" id="SignalP"/>
    </source>
</evidence>
<accession>A0A938Y0R3</accession>
<dbReference type="Pfam" id="PF12729">
    <property type="entry name" value="4HB_MCP_1"/>
    <property type="match status" value="1"/>
</dbReference>
<evidence type="ECO:0000256" key="3">
    <source>
        <dbReference type="ARBA" id="ARBA00023136"/>
    </source>
</evidence>
<protein>
    <submittedName>
        <fullName evidence="11">Methyl-accepting chemotaxis protein</fullName>
    </submittedName>
</protein>
<feature type="domain" description="Methyl-accepting transducer" evidence="9">
    <location>
        <begin position="280"/>
        <end position="516"/>
    </location>
</feature>
<dbReference type="CDD" id="cd11386">
    <property type="entry name" value="MCP_signal"/>
    <property type="match status" value="1"/>
</dbReference>
<feature type="chain" id="PRO_5038962645" evidence="8">
    <location>
        <begin position="27"/>
        <end position="566"/>
    </location>
</feature>
<keyword evidence="8" id="KW-0732">Signal</keyword>
<comment type="caution">
    <text evidence="11">The sequence shown here is derived from an EMBL/GenBank/DDBJ whole genome shotgun (WGS) entry which is preliminary data.</text>
</comment>
<dbReference type="AlphaFoldDB" id="A0A938Y0R3"/>
<keyword evidence="7" id="KW-1133">Transmembrane helix</keyword>
<name>A0A938Y0R3_9BACL</name>
<dbReference type="InterPro" id="IPR003660">
    <property type="entry name" value="HAMP_dom"/>
</dbReference>
<proteinExistence type="inferred from homology"/>
<dbReference type="CDD" id="cd19411">
    <property type="entry name" value="MCP2201-like_sensor"/>
    <property type="match status" value="1"/>
</dbReference>
<reference evidence="11" key="1">
    <citation type="submission" date="2021-01" db="EMBL/GenBank/DDBJ databases">
        <title>Genomic Encyclopedia of Type Strains, Phase IV (KMG-IV): sequencing the most valuable type-strain genomes for metagenomic binning, comparative biology and taxonomic classification.</title>
        <authorList>
            <person name="Goeker M."/>
        </authorList>
    </citation>
    <scope>NUCLEOTIDE SEQUENCE</scope>
    <source>
        <strain evidence="11">DSM 25523</strain>
    </source>
</reference>
<organism evidence="11 12">
    <name type="scientific">Brevibacillus fulvus</name>
    <dbReference type="NCBI Taxonomy" id="1125967"/>
    <lineage>
        <taxon>Bacteria</taxon>
        <taxon>Bacillati</taxon>
        <taxon>Bacillota</taxon>
        <taxon>Bacilli</taxon>
        <taxon>Bacillales</taxon>
        <taxon>Paenibacillaceae</taxon>
        <taxon>Brevibacillus</taxon>
    </lineage>
</organism>
<evidence type="ECO:0000256" key="2">
    <source>
        <dbReference type="ARBA" id="ARBA00022475"/>
    </source>
</evidence>
<evidence type="ECO:0000256" key="1">
    <source>
        <dbReference type="ARBA" id="ARBA00004236"/>
    </source>
</evidence>
<evidence type="ECO:0000256" key="6">
    <source>
        <dbReference type="PROSITE-ProRule" id="PRU00284"/>
    </source>
</evidence>
<evidence type="ECO:0000259" key="9">
    <source>
        <dbReference type="PROSITE" id="PS50111"/>
    </source>
</evidence>
<keyword evidence="3 7" id="KW-0472">Membrane</keyword>
<dbReference type="PANTHER" id="PTHR32089">
    <property type="entry name" value="METHYL-ACCEPTING CHEMOTAXIS PROTEIN MCPB"/>
    <property type="match status" value="1"/>
</dbReference>
<feature type="domain" description="HAMP" evidence="10">
    <location>
        <begin position="208"/>
        <end position="261"/>
    </location>
</feature>
<dbReference type="RefSeq" id="WP_204518954.1">
    <property type="nucleotide sequence ID" value="NZ_BAABIN010000012.1"/>
</dbReference>
<dbReference type="SMART" id="SM00304">
    <property type="entry name" value="HAMP"/>
    <property type="match status" value="1"/>
</dbReference>
<dbReference type="GO" id="GO:0007165">
    <property type="term" value="P:signal transduction"/>
    <property type="evidence" value="ECO:0007669"/>
    <property type="project" value="UniProtKB-KW"/>
</dbReference>
<dbReference type="GO" id="GO:0005886">
    <property type="term" value="C:plasma membrane"/>
    <property type="evidence" value="ECO:0007669"/>
    <property type="project" value="UniProtKB-SubCell"/>
</dbReference>
<dbReference type="InterPro" id="IPR047347">
    <property type="entry name" value="YvaQ-like_sensor"/>
</dbReference>
<evidence type="ECO:0000256" key="4">
    <source>
        <dbReference type="ARBA" id="ARBA00023224"/>
    </source>
</evidence>
<evidence type="ECO:0000259" key="10">
    <source>
        <dbReference type="PROSITE" id="PS50885"/>
    </source>
</evidence>
<evidence type="ECO:0000313" key="11">
    <source>
        <dbReference type="EMBL" id="MBM7591236.1"/>
    </source>
</evidence>
<keyword evidence="2" id="KW-1003">Cell membrane</keyword>
<keyword evidence="7" id="KW-0812">Transmembrane</keyword>
<dbReference type="PROSITE" id="PS50111">
    <property type="entry name" value="CHEMOTAXIS_TRANSDUC_2"/>
    <property type="match status" value="1"/>
</dbReference>